<organism evidence="1 2">
    <name type="scientific">Capnocytophaga ochracea</name>
    <dbReference type="NCBI Taxonomy" id="1018"/>
    <lineage>
        <taxon>Bacteria</taxon>
        <taxon>Pseudomonadati</taxon>
        <taxon>Bacteroidota</taxon>
        <taxon>Flavobacteriia</taxon>
        <taxon>Flavobacteriales</taxon>
        <taxon>Flavobacteriaceae</taxon>
        <taxon>Capnocytophaga</taxon>
    </lineage>
</organism>
<reference evidence="1" key="1">
    <citation type="submission" date="2022-10" db="EMBL/GenBank/DDBJ databases">
        <title>Complete genome sequence of Capnocytophaga ochracea KCOM 2812 isolated from actinomycosis lesion.</title>
        <authorList>
            <person name="Kook J.-K."/>
            <person name="Park S.-N."/>
            <person name="Lim Y.K."/>
        </authorList>
    </citation>
    <scope>NUCLEOTIDE SEQUENCE</scope>
    <source>
        <strain evidence="1">KCOM 28121</strain>
    </source>
</reference>
<dbReference type="AlphaFoldDB" id="A0AA46WC35"/>
<protein>
    <recommendedName>
        <fullName evidence="3">Outer membrane protein/protective antigen OMA87</fullName>
    </recommendedName>
</protein>
<proteinExistence type="predicted"/>
<sequence>MRKTFTLIALFLLGMNYLLSQEIDTLRVKDSVLGGISPEREAKNRVFYERIKNFFSKYKLTKNLNNLIVIEEKATGRTLTPTATVTTTVTPIKASSYQGKIIRNIVITTLDPFGFDEKDLSKVPNTRLERFGNALHVKTRESTVRKFLLFKKDKPLDTLLLSETERVLRNQRYIRRAQVRAIPVSQTSDSVDVQVNVLDSWSIYVDGDLAGSRGWTRLTEQNLFGIGHELSLTYQQYFSGIGNNGKGFNYVVRNIKNTYINVRTGYYSDYENYFSKSIQVERPLYSPLARWSGRLGYYEYRYEDEGISYRDSIYIPILMTRTFDAFGSWVKPLRKVENKRINNFIIAGRFRNINYYEKPSPEIDPEQYYGNENLYLTQFSLNSTGFVKDRYIFRNGDIEDVGIGRSLFLTSGILRKNYATLPYLGIGFAEANYTKRGYHSINFEVGTFFKDGTNKETVLKGEGTYFSKLFDIGDWHFRQFLRSSFVVGFNRNVYQRDRINLNESNGILGFSSREVYGTRKLILTSQTQVYAPFQLIGFRFSPFLSADIGFIGRENTAFLKTEVYSKVSIGFYISNDYFPFGAIQFSFGYYPNIPGTGNNIFKFTGVTNDDFRLHSFSQRLPNIVSFR</sequence>
<accession>A0AA46WC35</accession>
<name>A0AA46WC35_CAPOC</name>
<dbReference type="Gene3D" id="3.10.20.310">
    <property type="entry name" value="membrane protein fhac"/>
    <property type="match status" value="1"/>
</dbReference>
<gene>
    <name evidence="1" type="ORF">OL231_02650</name>
</gene>
<evidence type="ECO:0000313" key="2">
    <source>
        <dbReference type="Proteomes" id="UP001163262"/>
    </source>
</evidence>
<evidence type="ECO:0000313" key="1">
    <source>
        <dbReference type="EMBL" id="UZD41462.1"/>
    </source>
</evidence>
<dbReference type="Proteomes" id="UP001163262">
    <property type="component" value="Chromosome"/>
</dbReference>
<dbReference type="RefSeq" id="WP_264860716.1">
    <property type="nucleotide sequence ID" value="NZ_CP110230.1"/>
</dbReference>
<dbReference type="EMBL" id="CP110230">
    <property type="protein sequence ID" value="UZD41462.1"/>
    <property type="molecule type" value="Genomic_DNA"/>
</dbReference>
<evidence type="ECO:0008006" key="3">
    <source>
        <dbReference type="Google" id="ProtNLM"/>
    </source>
</evidence>